<sequence length="429" mass="47591">MEQQTTIDVAVVGAGIVGICCACYLKQAGLNVLLLDRQPPAEGASKGNAGHFATEQVLPLASPHILTKIPAMLLNPLGPVAIQWQYLPQILPWLMRFIWQSRMHTFKQNMLALQALNEEALTAYRPLLKAAKIEHLVNIHGSMVVFESQAAFAANQAQYQLMAAHGVIVNYLTAEEVRALEPLLSKQVTAGVLFPNTGHTINPYRLAIDLYDYYRKIGGHFQCANVTALYKTADGCVIHVQPRDYLHSQKENSQYQVRRLVLTTGAWSKQWVQQLTGIKVPLDTERGYHLMVPGANQMLKMAVSSGERKFIMTPMEAGLRLAGTVEFAGLQRPANMKRADMLLQHAKALIPELPNQPGERWMGFRPSLPDSLPVIDQIGPIYFAFGHQHLGLTQAAITGQLIKEMIQGVKPSINLTPYRITRFGGSCRD</sequence>
<evidence type="ECO:0000313" key="4">
    <source>
        <dbReference type="Proteomes" id="UP000569732"/>
    </source>
</evidence>
<dbReference type="GO" id="GO:0005737">
    <property type="term" value="C:cytoplasm"/>
    <property type="evidence" value="ECO:0007669"/>
    <property type="project" value="TreeGrafter"/>
</dbReference>
<keyword evidence="4" id="KW-1185">Reference proteome</keyword>
<dbReference type="GO" id="GO:0016491">
    <property type="term" value="F:oxidoreductase activity"/>
    <property type="evidence" value="ECO:0007669"/>
    <property type="project" value="UniProtKB-KW"/>
</dbReference>
<dbReference type="EMBL" id="JACCKB010000003">
    <property type="protein sequence ID" value="NYZ65055.1"/>
    <property type="molecule type" value="Genomic_DNA"/>
</dbReference>
<dbReference type="AlphaFoldDB" id="A0A853I781"/>
<name>A0A853I781_9GAMM</name>
<protein>
    <submittedName>
        <fullName evidence="3">FAD-binding oxidoreductase</fullName>
    </submittedName>
</protein>
<dbReference type="Pfam" id="PF01266">
    <property type="entry name" value="DAO"/>
    <property type="match status" value="1"/>
</dbReference>
<dbReference type="PANTHER" id="PTHR13847">
    <property type="entry name" value="SARCOSINE DEHYDROGENASE-RELATED"/>
    <property type="match status" value="1"/>
</dbReference>
<dbReference type="Gene3D" id="3.30.9.10">
    <property type="entry name" value="D-Amino Acid Oxidase, subunit A, domain 2"/>
    <property type="match status" value="1"/>
</dbReference>
<keyword evidence="1" id="KW-0560">Oxidoreductase</keyword>
<dbReference type="Proteomes" id="UP000569732">
    <property type="component" value="Unassembled WGS sequence"/>
</dbReference>
<feature type="domain" description="FAD dependent oxidoreductase" evidence="2">
    <location>
        <begin position="8"/>
        <end position="404"/>
    </location>
</feature>
<dbReference type="SUPFAM" id="SSF51905">
    <property type="entry name" value="FAD/NAD(P)-binding domain"/>
    <property type="match status" value="1"/>
</dbReference>
<comment type="caution">
    <text evidence="3">The sequence shown here is derived from an EMBL/GenBank/DDBJ whole genome shotgun (WGS) entry which is preliminary data.</text>
</comment>
<proteinExistence type="predicted"/>
<evidence type="ECO:0000313" key="3">
    <source>
        <dbReference type="EMBL" id="NYZ65055.1"/>
    </source>
</evidence>
<dbReference type="InterPro" id="IPR036188">
    <property type="entry name" value="FAD/NAD-bd_sf"/>
</dbReference>
<organism evidence="3 4">
    <name type="scientific">Spartinivicinus marinus</name>
    <dbReference type="NCBI Taxonomy" id="2994442"/>
    <lineage>
        <taxon>Bacteria</taxon>
        <taxon>Pseudomonadati</taxon>
        <taxon>Pseudomonadota</taxon>
        <taxon>Gammaproteobacteria</taxon>
        <taxon>Oceanospirillales</taxon>
        <taxon>Zooshikellaceae</taxon>
        <taxon>Spartinivicinus</taxon>
    </lineage>
</organism>
<dbReference type="PANTHER" id="PTHR13847:SF289">
    <property type="entry name" value="GLYCINE OXIDASE"/>
    <property type="match status" value="1"/>
</dbReference>
<dbReference type="RefSeq" id="WP_180567085.1">
    <property type="nucleotide sequence ID" value="NZ_JACCKB010000003.1"/>
</dbReference>
<reference evidence="3 4" key="1">
    <citation type="submission" date="2020-07" db="EMBL/GenBank/DDBJ databases">
        <title>Endozoicomonas sp. nov., isolated from sediment.</title>
        <authorList>
            <person name="Gu T."/>
        </authorList>
    </citation>
    <scope>NUCLEOTIDE SEQUENCE [LARGE SCALE GENOMIC DNA]</scope>
    <source>
        <strain evidence="3 4">SM1973</strain>
    </source>
</reference>
<accession>A0A853I781</accession>
<evidence type="ECO:0000256" key="1">
    <source>
        <dbReference type="ARBA" id="ARBA00023002"/>
    </source>
</evidence>
<evidence type="ECO:0000259" key="2">
    <source>
        <dbReference type="Pfam" id="PF01266"/>
    </source>
</evidence>
<dbReference type="SUPFAM" id="SSF54373">
    <property type="entry name" value="FAD-linked reductases, C-terminal domain"/>
    <property type="match status" value="1"/>
</dbReference>
<gene>
    <name evidence="3" type="ORF">H0A36_03475</name>
</gene>
<dbReference type="InterPro" id="IPR006076">
    <property type="entry name" value="FAD-dep_OxRdtase"/>
</dbReference>
<dbReference type="Gene3D" id="3.50.50.60">
    <property type="entry name" value="FAD/NAD(P)-binding domain"/>
    <property type="match status" value="2"/>
</dbReference>